<dbReference type="CDD" id="cd07247">
    <property type="entry name" value="SgaA_N_like"/>
    <property type="match status" value="1"/>
</dbReference>
<organism evidence="2 3">
    <name type="scientific">Pseudolysinimonas yzui</name>
    <dbReference type="NCBI Taxonomy" id="2708254"/>
    <lineage>
        <taxon>Bacteria</taxon>
        <taxon>Bacillati</taxon>
        <taxon>Actinomycetota</taxon>
        <taxon>Actinomycetes</taxon>
        <taxon>Micrococcales</taxon>
        <taxon>Microbacteriaceae</taxon>
        <taxon>Pseudolysinimonas</taxon>
    </lineage>
</organism>
<dbReference type="PANTHER" id="PTHR33993">
    <property type="entry name" value="GLYOXALASE-RELATED"/>
    <property type="match status" value="1"/>
</dbReference>
<dbReference type="EMBL" id="BNAI01000001">
    <property type="protein sequence ID" value="GHF06742.1"/>
    <property type="molecule type" value="Genomic_DNA"/>
</dbReference>
<protein>
    <recommendedName>
        <fullName evidence="1">VOC domain-containing protein</fullName>
    </recommendedName>
</protein>
<dbReference type="AlphaFoldDB" id="A0A8J3LYP1"/>
<name>A0A8J3LYP1_9MICO</name>
<reference evidence="2" key="1">
    <citation type="journal article" date="2014" name="Int. J. Syst. Evol. Microbiol.">
        <title>Complete genome sequence of Corynebacterium casei LMG S-19264T (=DSM 44701T), isolated from a smear-ripened cheese.</title>
        <authorList>
            <consortium name="US DOE Joint Genome Institute (JGI-PGF)"/>
            <person name="Walter F."/>
            <person name="Albersmeier A."/>
            <person name="Kalinowski J."/>
            <person name="Ruckert C."/>
        </authorList>
    </citation>
    <scope>NUCLEOTIDE SEQUENCE</scope>
    <source>
        <strain evidence="2">CGMCC 1.16548</strain>
    </source>
</reference>
<comment type="caution">
    <text evidence="2">The sequence shown here is derived from an EMBL/GenBank/DDBJ whole genome shotgun (WGS) entry which is preliminary data.</text>
</comment>
<feature type="domain" description="VOC" evidence="1">
    <location>
        <begin position="17"/>
        <end position="125"/>
    </location>
</feature>
<dbReference type="InterPro" id="IPR037523">
    <property type="entry name" value="VOC_core"/>
</dbReference>
<dbReference type="InterPro" id="IPR029068">
    <property type="entry name" value="Glyas_Bleomycin-R_OHBP_Dase"/>
</dbReference>
<dbReference type="InterPro" id="IPR004360">
    <property type="entry name" value="Glyas_Fos-R_dOase_dom"/>
</dbReference>
<keyword evidence="3" id="KW-1185">Reference proteome</keyword>
<reference evidence="2" key="2">
    <citation type="submission" date="2020-09" db="EMBL/GenBank/DDBJ databases">
        <authorList>
            <person name="Sun Q."/>
            <person name="Zhou Y."/>
        </authorList>
    </citation>
    <scope>NUCLEOTIDE SEQUENCE</scope>
    <source>
        <strain evidence="2">CGMCC 1.16548</strain>
    </source>
</reference>
<dbReference type="SUPFAM" id="SSF54593">
    <property type="entry name" value="Glyoxalase/Bleomycin resistance protein/Dihydroxybiphenyl dioxygenase"/>
    <property type="match status" value="2"/>
</dbReference>
<sequence>MSEVARVSAAVDRFPGEPIWLELATTDPERSLAFYGGLLGWTADASDSLDGAATLRLHGDHVARLVPMPDDGWIVYLKVLDAGAAAAAVEANGGRVEVGPSMAGDLGVLLIATDPSGARVGFWQPGTHPGFGAENEPGAPAWFELHTLDFAAAVPFYRNVAGWQTVSMGDSDEFRMVVHGEPGEARVGIYDAARDDLDDESAWMPYFAVADAETAARRIRELGGALLDQPVDTPFGRVAHATDPLGTLFTVIQLPEAS</sequence>
<dbReference type="RefSeq" id="WP_191281716.1">
    <property type="nucleotide sequence ID" value="NZ_BNAI01000001.1"/>
</dbReference>
<gene>
    <name evidence="2" type="ORF">GCM10011600_04210</name>
</gene>
<dbReference type="PROSITE" id="PS51819">
    <property type="entry name" value="VOC"/>
    <property type="match status" value="2"/>
</dbReference>
<feature type="domain" description="VOC" evidence="1">
    <location>
        <begin position="139"/>
        <end position="254"/>
    </location>
</feature>
<evidence type="ECO:0000313" key="2">
    <source>
        <dbReference type="EMBL" id="GHF06742.1"/>
    </source>
</evidence>
<proteinExistence type="predicted"/>
<dbReference type="Proteomes" id="UP000617531">
    <property type="component" value="Unassembled WGS sequence"/>
</dbReference>
<dbReference type="PANTHER" id="PTHR33993:SF14">
    <property type="entry name" value="GB|AAF24581.1"/>
    <property type="match status" value="1"/>
</dbReference>
<dbReference type="Gene3D" id="3.10.180.10">
    <property type="entry name" value="2,3-Dihydroxybiphenyl 1,2-Dioxygenase, domain 1"/>
    <property type="match status" value="2"/>
</dbReference>
<evidence type="ECO:0000313" key="3">
    <source>
        <dbReference type="Proteomes" id="UP000617531"/>
    </source>
</evidence>
<evidence type="ECO:0000259" key="1">
    <source>
        <dbReference type="PROSITE" id="PS51819"/>
    </source>
</evidence>
<accession>A0A8J3LYP1</accession>
<dbReference type="Pfam" id="PF00903">
    <property type="entry name" value="Glyoxalase"/>
    <property type="match status" value="2"/>
</dbReference>
<dbReference type="InterPro" id="IPR052164">
    <property type="entry name" value="Anthracycline_SecMetBiosynth"/>
</dbReference>